<proteinExistence type="predicted"/>
<evidence type="ECO:0000313" key="2">
    <source>
        <dbReference type="Proteomes" id="UP000799755"/>
    </source>
</evidence>
<accession>A0ACB6QD32</accession>
<dbReference type="Proteomes" id="UP000799755">
    <property type="component" value="Unassembled WGS sequence"/>
</dbReference>
<keyword evidence="2" id="KW-1185">Reference proteome</keyword>
<name>A0ACB6QD32_9PLEO</name>
<reference evidence="1" key="1">
    <citation type="journal article" date="2020" name="Stud. Mycol.">
        <title>101 Dothideomycetes genomes: a test case for predicting lifestyles and emergence of pathogens.</title>
        <authorList>
            <person name="Haridas S."/>
            <person name="Albert R."/>
            <person name="Binder M."/>
            <person name="Bloem J."/>
            <person name="Labutti K."/>
            <person name="Salamov A."/>
            <person name="Andreopoulos B."/>
            <person name="Baker S."/>
            <person name="Barry K."/>
            <person name="Bills G."/>
            <person name="Bluhm B."/>
            <person name="Cannon C."/>
            <person name="Castanera R."/>
            <person name="Culley D."/>
            <person name="Daum C."/>
            <person name="Ezra D."/>
            <person name="Gonzalez J."/>
            <person name="Henrissat B."/>
            <person name="Kuo A."/>
            <person name="Liang C."/>
            <person name="Lipzen A."/>
            <person name="Lutzoni F."/>
            <person name="Magnuson J."/>
            <person name="Mondo S."/>
            <person name="Nolan M."/>
            <person name="Ohm R."/>
            <person name="Pangilinan J."/>
            <person name="Park H.-J."/>
            <person name="Ramirez L."/>
            <person name="Alfaro M."/>
            <person name="Sun H."/>
            <person name="Tritt A."/>
            <person name="Yoshinaga Y."/>
            <person name="Zwiers L.-H."/>
            <person name="Turgeon B."/>
            <person name="Goodwin S."/>
            <person name="Spatafora J."/>
            <person name="Crous P."/>
            <person name="Grigoriev I."/>
        </authorList>
    </citation>
    <scope>NUCLEOTIDE SEQUENCE</scope>
    <source>
        <strain evidence="1">ATCC 200398</strain>
    </source>
</reference>
<gene>
    <name evidence="1" type="ORF">BDR25DRAFT_361685</name>
</gene>
<organism evidence="1 2">
    <name type="scientific">Lindgomyces ingoldianus</name>
    <dbReference type="NCBI Taxonomy" id="673940"/>
    <lineage>
        <taxon>Eukaryota</taxon>
        <taxon>Fungi</taxon>
        <taxon>Dikarya</taxon>
        <taxon>Ascomycota</taxon>
        <taxon>Pezizomycotina</taxon>
        <taxon>Dothideomycetes</taxon>
        <taxon>Pleosporomycetidae</taxon>
        <taxon>Pleosporales</taxon>
        <taxon>Lindgomycetaceae</taxon>
        <taxon>Lindgomyces</taxon>
    </lineage>
</organism>
<dbReference type="EMBL" id="MU003537">
    <property type="protein sequence ID" value="KAF2464410.1"/>
    <property type="molecule type" value="Genomic_DNA"/>
</dbReference>
<comment type="caution">
    <text evidence="1">The sequence shown here is derived from an EMBL/GenBank/DDBJ whole genome shotgun (WGS) entry which is preliminary data.</text>
</comment>
<sequence length="192" mass="21443">MQESGTPLAEANCLRSQTNRPIKKSAFFVSQSGRYGVITSCCPVSGKIHTNSKELNHPRVHISYERRSLIGPKARLSTSIQRMLIPTCKPEGSTMGNQLGPSVSSYKIKYIAPQTLSLPYIIRECEMNEHQIQLIDSYLRVFQPPEESHNVSYVHNVAHVTVTTTGWARGTCRDSNPTEEEWTDAGGVTCYK</sequence>
<protein>
    <submittedName>
        <fullName evidence="1">Uncharacterized protein</fullName>
    </submittedName>
</protein>
<evidence type="ECO:0000313" key="1">
    <source>
        <dbReference type="EMBL" id="KAF2464410.1"/>
    </source>
</evidence>